<feature type="active site" description="Proton acceptor; for dehydratase activity" evidence="3">
    <location>
        <position position="101"/>
    </location>
</feature>
<dbReference type="PANTHER" id="PTHR43775">
    <property type="entry name" value="FATTY ACID SYNTHASE"/>
    <property type="match status" value="1"/>
</dbReference>
<dbReference type="GO" id="GO:0005737">
    <property type="term" value="C:cytoplasm"/>
    <property type="evidence" value="ECO:0007669"/>
    <property type="project" value="TreeGrafter"/>
</dbReference>
<keyword evidence="2" id="KW-0597">Phosphoprotein</keyword>
<dbReference type="Pfam" id="PF21089">
    <property type="entry name" value="PKS_DH_N"/>
    <property type="match status" value="1"/>
</dbReference>
<name>I9AUV7_9FIRM</name>
<feature type="region of interest" description="N-terminal hotdog fold" evidence="3">
    <location>
        <begin position="72"/>
        <end position="198"/>
    </location>
</feature>
<dbReference type="GO" id="GO:0004312">
    <property type="term" value="F:fatty acid synthase activity"/>
    <property type="evidence" value="ECO:0007669"/>
    <property type="project" value="TreeGrafter"/>
</dbReference>
<evidence type="ECO:0000313" key="6">
    <source>
        <dbReference type="Proteomes" id="UP000004324"/>
    </source>
</evidence>
<dbReference type="InterPro" id="IPR042104">
    <property type="entry name" value="PKS_dehydratase_sf"/>
</dbReference>
<dbReference type="RefSeq" id="WP_007936805.1">
    <property type="nucleotide sequence ID" value="NZ_AKVJ01000049.1"/>
</dbReference>
<evidence type="ECO:0000256" key="3">
    <source>
        <dbReference type="PROSITE-ProRule" id="PRU01363"/>
    </source>
</evidence>
<dbReference type="GO" id="GO:0071770">
    <property type="term" value="P:DIM/DIP cell wall layer assembly"/>
    <property type="evidence" value="ECO:0007669"/>
    <property type="project" value="TreeGrafter"/>
</dbReference>
<keyword evidence="1" id="KW-0596">Phosphopantetheine</keyword>
<dbReference type="InterPro" id="IPR020807">
    <property type="entry name" value="PKS_DH"/>
</dbReference>
<feature type="non-terminal residue" evidence="5">
    <location>
        <position position="380"/>
    </location>
</feature>
<dbReference type="Proteomes" id="UP000004324">
    <property type="component" value="Unassembled WGS sequence"/>
</dbReference>
<dbReference type="PANTHER" id="PTHR43775:SF37">
    <property type="entry name" value="SI:DKEY-61P9.11"/>
    <property type="match status" value="1"/>
</dbReference>
<comment type="caution">
    <text evidence="5">The sequence shown here is derived from an EMBL/GenBank/DDBJ whole genome shotgun (WGS) entry which is preliminary data.</text>
</comment>
<feature type="domain" description="PKS/mFAS DH" evidence="4">
    <location>
        <begin position="72"/>
        <end position="359"/>
    </location>
</feature>
<keyword evidence="6" id="KW-1185">Reference proteome</keyword>
<organism evidence="5 6">
    <name type="scientific">Pelosinus fermentans B4</name>
    <dbReference type="NCBI Taxonomy" id="1149862"/>
    <lineage>
        <taxon>Bacteria</taxon>
        <taxon>Bacillati</taxon>
        <taxon>Bacillota</taxon>
        <taxon>Negativicutes</taxon>
        <taxon>Selenomonadales</taxon>
        <taxon>Sporomusaceae</taxon>
        <taxon>Pelosinus</taxon>
    </lineage>
</organism>
<accession>I9AUV7</accession>
<reference evidence="5 6" key="1">
    <citation type="journal article" date="2012" name="J. Bacteriol.">
        <title>Draft Genome Sequences for Two Metal-Reducing Pelosinus fermentans Strains Isolated from a Cr(VI)-Contaminated Site and for Type Strain R7.</title>
        <authorList>
            <person name="Brown S.D."/>
            <person name="Podar M."/>
            <person name="Klingeman D.M."/>
            <person name="Johnson C.M."/>
            <person name="Yang Z.K."/>
            <person name="Utturkar S.M."/>
            <person name="Land M.L."/>
            <person name="Mosher J.J."/>
            <person name="Hurt R.A.Jr."/>
            <person name="Phelps T.J."/>
            <person name="Palumbo A.V."/>
            <person name="Arkin A.P."/>
            <person name="Hazen T.C."/>
            <person name="Elias D.A."/>
        </authorList>
    </citation>
    <scope>NUCLEOTIDE SEQUENCE [LARGE SCALE GENOMIC DNA]</scope>
    <source>
        <strain evidence="5 6">B4</strain>
    </source>
</reference>
<dbReference type="OrthoDB" id="9778690at2"/>
<evidence type="ECO:0000259" key="4">
    <source>
        <dbReference type="PROSITE" id="PS52019"/>
    </source>
</evidence>
<feature type="non-terminal residue" evidence="5">
    <location>
        <position position="1"/>
    </location>
</feature>
<protein>
    <submittedName>
        <fullName evidence="5">Polyketide synthase, dehydratase domain-containing protein</fullName>
    </submittedName>
</protein>
<feature type="region of interest" description="C-terminal hotdog fold" evidence="3">
    <location>
        <begin position="212"/>
        <end position="359"/>
    </location>
</feature>
<sequence length="380" mass="42473">QADINRYKEILHALADLYCQGYDLAWRQLYGEEKPNRLHLPGYPFAKESYWVPEMESSLTDRTHLGSVTVLHPLLQQNTSDFSEQRFSSSFTGEEFFLKDHVVKGQRILPGVAYLEMARAAAQQAAGRSGKENVGIQIKHVVWARPMMAGEEAVQVHIGLFPEENGGIAYEIYSHLDESLEEAVVHSQGNILLRPACEVQSLPIEQIRNQCSREMLSSSQCYEQLRKMGLEYGPGHQGIETLYIGDNQVLAKLLLPAFLLDTQDSFILHPSIMDSALQASMGLMIGSGSLKPALPFALQELELMEACTSSMWAAVRYSLGSKGEDKVQKLDIDLCNEEGTVCVRMKGFSARILEGEIDSGAKEQTGMLRYQPVWKEEQAI</sequence>
<evidence type="ECO:0000313" key="5">
    <source>
        <dbReference type="EMBL" id="EIW16722.1"/>
    </source>
</evidence>
<dbReference type="InterPro" id="IPR049552">
    <property type="entry name" value="PKS_DH_N"/>
</dbReference>
<dbReference type="Gene3D" id="3.10.129.110">
    <property type="entry name" value="Polyketide synthase dehydratase"/>
    <property type="match status" value="1"/>
</dbReference>
<dbReference type="SMART" id="SM00826">
    <property type="entry name" value="PKS_DH"/>
    <property type="match status" value="1"/>
</dbReference>
<proteinExistence type="predicted"/>
<dbReference type="GO" id="GO:0005886">
    <property type="term" value="C:plasma membrane"/>
    <property type="evidence" value="ECO:0007669"/>
    <property type="project" value="TreeGrafter"/>
</dbReference>
<dbReference type="Gene3D" id="3.30.70.3290">
    <property type="match status" value="1"/>
</dbReference>
<dbReference type="Pfam" id="PF14765">
    <property type="entry name" value="PS-DH"/>
    <property type="match status" value="1"/>
</dbReference>
<dbReference type="InterPro" id="IPR050091">
    <property type="entry name" value="PKS_NRPS_Biosynth_Enz"/>
</dbReference>
<gene>
    <name evidence="5" type="ORF">FB4_4667</name>
</gene>
<dbReference type="GO" id="GO:0006633">
    <property type="term" value="P:fatty acid biosynthetic process"/>
    <property type="evidence" value="ECO:0007669"/>
    <property type="project" value="TreeGrafter"/>
</dbReference>
<evidence type="ECO:0000256" key="1">
    <source>
        <dbReference type="ARBA" id="ARBA00022450"/>
    </source>
</evidence>
<evidence type="ECO:0000256" key="2">
    <source>
        <dbReference type="ARBA" id="ARBA00022553"/>
    </source>
</evidence>
<dbReference type="PROSITE" id="PS52019">
    <property type="entry name" value="PKS_MFAS_DH"/>
    <property type="match status" value="1"/>
</dbReference>
<feature type="active site" description="Proton donor; for dehydratase activity" evidence="3">
    <location>
        <position position="274"/>
    </location>
</feature>
<dbReference type="InterPro" id="IPR049900">
    <property type="entry name" value="PKS_mFAS_DH"/>
</dbReference>
<dbReference type="AlphaFoldDB" id="I9AUV7"/>
<dbReference type="InterPro" id="IPR049551">
    <property type="entry name" value="PKS_DH_C"/>
</dbReference>
<dbReference type="EMBL" id="AKVJ01000049">
    <property type="protein sequence ID" value="EIW16722.1"/>
    <property type="molecule type" value="Genomic_DNA"/>
</dbReference>